<evidence type="ECO:0000256" key="6">
    <source>
        <dbReference type="NCBIfam" id="TIGR02821"/>
    </source>
</evidence>
<evidence type="ECO:0000256" key="5">
    <source>
        <dbReference type="ARBA" id="ARBA00047590"/>
    </source>
</evidence>
<dbReference type="Pfam" id="PF00756">
    <property type="entry name" value="Esterase"/>
    <property type="match status" value="1"/>
</dbReference>
<dbReference type="SUPFAM" id="SSF53474">
    <property type="entry name" value="alpha/beta-Hydrolases"/>
    <property type="match status" value="1"/>
</dbReference>
<accession>A0A1C2G4L6</accession>
<dbReference type="InterPro" id="IPR029058">
    <property type="entry name" value="AB_hydrolase_fold"/>
</dbReference>
<proteinExistence type="inferred from homology"/>
<dbReference type="OrthoDB" id="9782200at2"/>
<comment type="function">
    <text evidence="7">Serine hydrolase involved in the detoxification of formaldehyde.</text>
</comment>
<dbReference type="EMBL" id="PSYR01000001">
    <property type="protein sequence ID" value="RCN58964.1"/>
    <property type="molecule type" value="Genomic_DNA"/>
</dbReference>
<comment type="catalytic activity">
    <reaction evidence="5 7">
        <text>S-formylglutathione + H2O = formate + glutathione + H(+)</text>
        <dbReference type="Rhea" id="RHEA:14961"/>
        <dbReference type="ChEBI" id="CHEBI:15377"/>
        <dbReference type="ChEBI" id="CHEBI:15378"/>
        <dbReference type="ChEBI" id="CHEBI:15740"/>
        <dbReference type="ChEBI" id="CHEBI:57688"/>
        <dbReference type="ChEBI" id="CHEBI:57925"/>
        <dbReference type="EC" id="3.1.2.12"/>
    </reaction>
</comment>
<evidence type="ECO:0000256" key="7">
    <source>
        <dbReference type="RuleBase" id="RU363068"/>
    </source>
</evidence>
<keyword evidence="4 7" id="KW-0378">Hydrolase</keyword>
<comment type="caution">
    <text evidence="8">The sequence shown here is derived from an EMBL/GenBank/DDBJ whole genome shotgun (WGS) entry which is preliminary data.</text>
</comment>
<evidence type="ECO:0000256" key="2">
    <source>
        <dbReference type="ARBA" id="ARBA00012479"/>
    </source>
</evidence>
<dbReference type="PANTHER" id="PTHR10061:SF0">
    <property type="entry name" value="S-FORMYLGLUTATHIONE HYDROLASE"/>
    <property type="match status" value="1"/>
</dbReference>
<dbReference type="GO" id="GO:0018738">
    <property type="term" value="F:S-formylglutathione hydrolase activity"/>
    <property type="evidence" value="ECO:0007669"/>
    <property type="project" value="UniProtKB-UniRule"/>
</dbReference>
<dbReference type="FunFam" id="3.40.50.1820:FF:000002">
    <property type="entry name" value="S-formylglutathione hydrolase"/>
    <property type="match status" value="1"/>
</dbReference>
<evidence type="ECO:0000313" key="8">
    <source>
        <dbReference type="EMBL" id="RCN58964.1"/>
    </source>
</evidence>
<dbReference type="Proteomes" id="UP000253250">
    <property type="component" value="Unassembled WGS sequence"/>
</dbReference>
<reference evidence="8 9" key="1">
    <citation type="submission" date="2018-02" db="EMBL/GenBank/DDBJ databases">
        <title>Insights into the biology of acidophilic members of the Acidiferrobacteraceae family derived from comparative genomic analyses.</title>
        <authorList>
            <person name="Issotta F."/>
            <person name="Thyssen C."/>
            <person name="Mena C."/>
            <person name="Moya A."/>
            <person name="Bellenberg S."/>
            <person name="Sproer C."/>
            <person name="Covarrubias P.C."/>
            <person name="Sand W."/>
            <person name="Quatrini R."/>
            <person name="Vera M."/>
        </authorList>
    </citation>
    <scope>NUCLEOTIDE SEQUENCE [LARGE SCALE GENOMIC DNA]</scope>
    <source>
        <strain evidence="9">m-1</strain>
    </source>
</reference>
<dbReference type="NCBIfam" id="TIGR02821">
    <property type="entry name" value="fghA_ester_D"/>
    <property type="match status" value="1"/>
</dbReference>
<dbReference type="GO" id="GO:0046294">
    <property type="term" value="P:formaldehyde catabolic process"/>
    <property type="evidence" value="ECO:0007669"/>
    <property type="project" value="InterPro"/>
</dbReference>
<dbReference type="GO" id="GO:0052689">
    <property type="term" value="F:carboxylic ester hydrolase activity"/>
    <property type="evidence" value="ECO:0007669"/>
    <property type="project" value="UniProtKB-KW"/>
</dbReference>
<evidence type="ECO:0000256" key="4">
    <source>
        <dbReference type="ARBA" id="ARBA00022801"/>
    </source>
</evidence>
<keyword evidence="9" id="KW-1185">Reference proteome</keyword>
<keyword evidence="3 7" id="KW-0719">Serine esterase</keyword>
<dbReference type="RefSeq" id="WP_065968686.1">
    <property type="nucleotide sequence ID" value="NZ_CP080624.1"/>
</dbReference>
<organism evidence="8 9">
    <name type="scientific">Acidiferrobacter thiooxydans</name>
    <dbReference type="NCBI Taxonomy" id="163359"/>
    <lineage>
        <taxon>Bacteria</taxon>
        <taxon>Pseudomonadati</taxon>
        <taxon>Pseudomonadota</taxon>
        <taxon>Gammaproteobacteria</taxon>
        <taxon>Acidiferrobacterales</taxon>
        <taxon>Acidiferrobacteraceae</taxon>
        <taxon>Acidiferrobacter</taxon>
    </lineage>
</organism>
<dbReference type="STRING" id="163359.A9R16_06310"/>
<dbReference type="GO" id="GO:0005829">
    <property type="term" value="C:cytosol"/>
    <property type="evidence" value="ECO:0007669"/>
    <property type="project" value="TreeGrafter"/>
</dbReference>
<dbReference type="Gene3D" id="3.40.50.1820">
    <property type="entry name" value="alpha/beta hydrolase"/>
    <property type="match status" value="1"/>
</dbReference>
<gene>
    <name evidence="8" type="primary">fghA</name>
    <name evidence="8" type="ORF">C4900_04205</name>
</gene>
<protein>
    <recommendedName>
        <fullName evidence="2 6">S-formylglutathione hydrolase</fullName>
        <ecNumber evidence="2 6">3.1.2.12</ecNumber>
    </recommendedName>
</protein>
<sequence>MTANLKILEEHACFGGRVARYEHASESCHGPMRFSIYLPPQTVTGRVPVVYFLAGLTCTEETFMIKAGAQRYAAEWGLALVAPDTSPRRTGIPDETRDWDLGSGASFYVDATEEPWSRHYRMHQYVAEELPALVAASFPVDGNCQALCGHSMGGHGALTIGLRHGHRYRSLSAFAPVCAPSRTPWGQKAFGVYLGSDEARWRDYDTVALLKARESQALAPMLVDQGGGDPYLERELKTQWLEGLGGGALTLRWHEGYDHSYFFIASFIGDHMAFHARHLGVT</sequence>
<evidence type="ECO:0000256" key="1">
    <source>
        <dbReference type="ARBA" id="ARBA00005622"/>
    </source>
</evidence>
<dbReference type="EC" id="3.1.2.12" evidence="2 6"/>
<evidence type="ECO:0000313" key="9">
    <source>
        <dbReference type="Proteomes" id="UP000253250"/>
    </source>
</evidence>
<dbReference type="InterPro" id="IPR014186">
    <property type="entry name" value="S-formylglutathione_hydrol"/>
</dbReference>
<dbReference type="InterPro" id="IPR000801">
    <property type="entry name" value="Esterase-like"/>
</dbReference>
<dbReference type="AlphaFoldDB" id="A0A1C2G4L6"/>
<dbReference type="PANTHER" id="PTHR10061">
    <property type="entry name" value="S-FORMYLGLUTATHIONE HYDROLASE"/>
    <property type="match status" value="1"/>
</dbReference>
<name>A0A1C2G4L6_9GAMM</name>
<comment type="similarity">
    <text evidence="1 7">Belongs to the esterase D family.</text>
</comment>
<evidence type="ECO:0000256" key="3">
    <source>
        <dbReference type="ARBA" id="ARBA00022487"/>
    </source>
</evidence>